<dbReference type="PANTHER" id="PTHR11439">
    <property type="entry name" value="GAG-POL-RELATED RETROTRANSPOSON"/>
    <property type="match status" value="1"/>
</dbReference>
<feature type="domain" description="Reverse transcriptase Ty1/copia-type" evidence="3">
    <location>
        <begin position="358"/>
        <end position="481"/>
    </location>
</feature>
<evidence type="ECO:0000256" key="1">
    <source>
        <dbReference type="SAM" id="Coils"/>
    </source>
</evidence>
<dbReference type="InterPro" id="IPR013103">
    <property type="entry name" value="RVT_2"/>
</dbReference>
<evidence type="ECO:0000259" key="3">
    <source>
        <dbReference type="Pfam" id="PF07727"/>
    </source>
</evidence>
<evidence type="ECO:0000313" key="4">
    <source>
        <dbReference type="EMBL" id="GEU33509.1"/>
    </source>
</evidence>
<sequence>MNNIKIQNLKAQLQDKNIAICELKKLIEKCKGKYVETKFDKPSVVRQPNAQRIPKTSVLGKSSPFSNSLERKKFGRQGVIHRTNVSRPQLMSTQMKDKVMPNNSQVKFKKTEVEDHHRISSIYNNTRSVDRGNEKVNRDPGNISEIKGLRRRVRDLEIQHEIMQIRKRIRELELQREMRKETESRYVVRDDVNEEEEYPLFDSYTRSFEPIYPDIFSEDEPRFDEEEVVNTDYEEAPVYYVKYLNHNLFSVGQFCNADLEVAFRKSTCFVRDLQGNDLLTDTTTLSQQELDLLFGPLYDEFFNAGTSSVNRSSSHTSNSKQQDTPPTTNNQTSTEPITTTTNVYTEENTDNQAENTQNKKDKDQTIIRNKARLIAKGYAQEEGIDFEESFAPVAHLEAVRIFVAYAAHKSFLVYHMDVKMTFLNGPLKEEVYVVQLDGFVHPDHPDKVNRLRKALYGLKQAPRAWYDELSKFLMSKGFTKDFLDVDHAGCIDTRKSTSRGIQFLGDKLVSLMSKKQDCTAMSRGIQFLGDKLVSLMSEKQDCTAMSSAEAEYVVLSASCAQVMWIRTQLKDYGFNYNKITLYSDSQSATAISCNPVQHSRTKHIHTRYHFIKEHVENGN</sequence>
<evidence type="ECO:0000256" key="2">
    <source>
        <dbReference type="SAM" id="MobiDB-lite"/>
    </source>
</evidence>
<keyword evidence="1" id="KW-0175">Coiled coil</keyword>
<dbReference type="InterPro" id="IPR043502">
    <property type="entry name" value="DNA/RNA_pol_sf"/>
</dbReference>
<comment type="caution">
    <text evidence="4">The sequence shown here is derived from an EMBL/GenBank/DDBJ whole genome shotgun (WGS) entry which is preliminary data.</text>
</comment>
<reference evidence="4" key="1">
    <citation type="journal article" date="2019" name="Sci. Rep.">
        <title>Draft genome of Tanacetum cinerariifolium, the natural source of mosquito coil.</title>
        <authorList>
            <person name="Yamashiro T."/>
            <person name="Shiraishi A."/>
            <person name="Satake H."/>
            <person name="Nakayama K."/>
        </authorList>
    </citation>
    <scope>NUCLEOTIDE SEQUENCE</scope>
</reference>
<dbReference type="PANTHER" id="PTHR11439:SF495">
    <property type="entry name" value="REVERSE TRANSCRIPTASE, RNA-DEPENDENT DNA POLYMERASE-RELATED"/>
    <property type="match status" value="1"/>
</dbReference>
<name>A0A6L2J9H4_TANCI</name>
<dbReference type="CDD" id="cd09272">
    <property type="entry name" value="RNase_HI_RT_Ty1"/>
    <property type="match status" value="1"/>
</dbReference>
<gene>
    <name evidence="4" type="ORF">Tci_005487</name>
</gene>
<dbReference type="Pfam" id="PF07727">
    <property type="entry name" value="RVT_2"/>
    <property type="match status" value="1"/>
</dbReference>
<proteinExistence type="predicted"/>
<protein>
    <submittedName>
        <fullName evidence="4">Retrotransposon protein, putative, unclassified</fullName>
    </submittedName>
</protein>
<feature type="compositionally biased region" description="Low complexity" evidence="2">
    <location>
        <begin position="308"/>
        <end position="346"/>
    </location>
</feature>
<dbReference type="SUPFAM" id="SSF56672">
    <property type="entry name" value="DNA/RNA polymerases"/>
    <property type="match status" value="1"/>
</dbReference>
<accession>A0A6L2J9H4</accession>
<dbReference type="EMBL" id="BKCJ010000472">
    <property type="protein sequence ID" value="GEU33509.1"/>
    <property type="molecule type" value="Genomic_DNA"/>
</dbReference>
<dbReference type="AlphaFoldDB" id="A0A6L2J9H4"/>
<feature type="coiled-coil region" evidence="1">
    <location>
        <begin position="146"/>
        <end position="182"/>
    </location>
</feature>
<organism evidence="4">
    <name type="scientific">Tanacetum cinerariifolium</name>
    <name type="common">Dalmatian daisy</name>
    <name type="synonym">Chrysanthemum cinerariifolium</name>
    <dbReference type="NCBI Taxonomy" id="118510"/>
    <lineage>
        <taxon>Eukaryota</taxon>
        <taxon>Viridiplantae</taxon>
        <taxon>Streptophyta</taxon>
        <taxon>Embryophyta</taxon>
        <taxon>Tracheophyta</taxon>
        <taxon>Spermatophyta</taxon>
        <taxon>Magnoliopsida</taxon>
        <taxon>eudicotyledons</taxon>
        <taxon>Gunneridae</taxon>
        <taxon>Pentapetalae</taxon>
        <taxon>asterids</taxon>
        <taxon>campanulids</taxon>
        <taxon>Asterales</taxon>
        <taxon>Asteraceae</taxon>
        <taxon>Asteroideae</taxon>
        <taxon>Anthemideae</taxon>
        <taxon>Anthemidinae</taxon>
        <taxon>Tanacetum</taxon>
    </lineage>
</organism>
<feature type="region of interest" description="Disordered" evidence="2">
    <location>
        <begin position="308"/>
        <end position="363"/>
    </location>
</feature>